<feature type="transmembrane region" description="Helical" evidence="12">
    <location>
        <begin position="294"/>
        <end position="315"/>
    </location>
</feature>
<dbReference type="Proteomes" id="UP001148838">
    <property type="component" value="Unassembled WGS sequence"/>
</dbReference>
<evidence type="ECO:0000256" key="9">
    <source>
        <dbReference type="ARBA" id="ARBA00023136"/>
    </source>
</evidence>
<keyword evidence="3" id="KW-0813">Transport</keyword>
<reference evidence="13 14" key="1">
    <citation type="journal article" date="2022" name="Allergy">
        <title>Genome assembly and annotation of Periplaneta americana reveal a comprehensive cockroach allergen profile.</title>
        <authorList>
            <person name="Wang L."/>
            <person name="Xiong Q."/>
            <person name="Saelim N."/>
            <person name="Wang L."/>
            <person name="Nong W."/>
            <person name="Wan A.T."/>
            <person name="Shi M."/>
            <person name="Liu X."/>
            <person name="Cao Q."/>
            <person name="Hui J.H.L."/>
            <person name="Sookrung N."/>
            <person name="Leung T.F."/>
            <person name="Tungtrongchitr A."/>
            <person name="Tsui S.K.W."/>
        </authorList>
    </citation>
    <scope>NUCLEOTIDE SEQUENCE [LARGE SCALE GENOMIC DNA]</scope>
    <source>
        <strain evidence="13">PWHHKU_190912</strain>
    </source>
</reference>
<name>A0ABQ8SGL8_PERAM</name>
<sequence length="361" mass="39579">MTEYIPLRENVTLEHNAWRNYNLAGRRFGEPGHGTKVPFTSHIQESKATGYVLYAQNVHSCFRAMIYFVLGLVLIKTITCFIGLLIFATYHDCDPLQAKMILRTDQLLAYYVLDIGAAVPGLPGLFVAGVFSAALSTMSTGLNSLGATLFEDFVRPCLKLKLSEKGAKTVIKIIIIIIGSICVVMVFVVDKMGGIWELTVSVSGITSGAMMGLFTFGMFYPRANSKGAIIGSISCLLIMGWIVSGNQMAIATGTFKYKSLSTSVEGCRINDTVSEPPMSEVPEAEAFALFRVTFMYYTLMGLIIVFAVGTPVSLLTEAPKLEDLNPAVFSPIVRKYLLKEKTNLEMKERRPADVLKISSPE</sequence>
<comment type="caution">
    <text evidence="13">The sequence shown here is derived from an EMBL/GenBank/DDBJ whole genome shotgun (WGS) entry which is preliminary data.</text>
</comment>
<evidence type="ECO:0000256" key="4">
    <source>
        <dbReference type="ARBA" id="ARBA00022475"/>
    </source>
</evidence>
<evidence type="ECO:0000256" key="11">
    <source>
        <dbReference type="RuleBase" id="RU362091"/>
    </source>
</evidence>
<dbReference type="Gene3D" id="1.20.1730.10">
    <property type="entry name" value="Sodium/glucose cotransporter"/>
    <property type="match status" value="1"/>
</dbReference>
<feature type="transmembrane region" description="Helical" evidence="12">
    <location>
        <begin position="169"/>
        <end position="189"/>
    </location>
</feature>
<keyword evidence="8" id="KW-0406">Ion transport</keyword>
<evidence type="ECO:0000256" key="12">
    <source>
        <dbReference type="SAM" id="Phobius"/>
    </source>
</evidence>
<evidence type="ECO:0000256" key="1">
    <source>
        <dbReference type="ARBA" id="ARBA00004651"/>
    </source>
</evidence>
<feature type="transmembrane region" description="Helical" evidence="12">
    <location>
        <begin position="195"/>
        <end position="216"/>
    </location>
</feature>
<accession>A0ABQ8SGL8</accession>
<proteinExistence type="inferred from homology"/>
<evidence type="ECO:0000313" key="13">
    <source>
        <dbReference type="EMBL" id="KAJ4433271.1"/>
    </source>
</evidence>
<organism evidence="13 14">
    <name type="scientific">Periplaneta americana</name>
    <name type="common">American cockroach</name>
    <name type="synonym">Blatta americana</name>
    <dbReference type="NCBI Taxonomy" id="6978"/>
    <lineage>
        <taxon>Eukaryota</taxon>
        <taxon>Metazoa</taxon>
        <taxon>Ecdysozoa</taxon>
        <taxon>Arthropoda</taxon>
        <taxon>Hexapoda</taxon>
        <taxon>Insecta</taxon>
        <taxon>Pterygota</taxon>
        <taxon>Neoptera</taxon>
        <taxon>Polyneoptera</taxon>
        <taxon>Dictyoptera</taxon>
        <taxon>Blattodea</taxon>
        <taxon>Blattoidea</taxon>
        <taxon>Blattidae</taxon>
        <taxon>Blattinae</taxon>
        <taxon>Periplaneta</taxon>
    </lineage>
</organism>
<dbReference type="InterPro" id="IPR001734">
    <property type="entry name" value="Na/solute_symporter"/>
</dbReference>
<protein>
    <recommendedName>
        <fullName evidence="15">Sodium-coupled monocarboxylate transporter 2</fullName>
    </recommendedName>
</protein>
<evidence type="ECO:0000256" key="7">
    <source>
        <dbReference type="ARBA" id="ARBA00023053"/>
    </source>
</evidence>
<dbReference type="Pfam" id="PF00474">
    <property type="entry name" value="SSF"/>
    <property type="match status" value="1"/>
</dbReference>
<feature type="transmembrane region" description="Helical" evidence="12">
    <location>
        <begin position="66"/>
        <end position="88"/>
    </location>
</feature>
<keyword evidence="10" id="KW-0739">Sodium transport</keyword>
<evidence type="ECO:0000256" key="6">
    <source>
        <dbReference type="ARBA" id="ARBA00022989"/>
    </source>
</evidence>
<feature type="transmembrane region" description="Helical" evidence="12">
    <location>
        <begin position="228"/>
        <end position="250"/>
    </location>
</feature>
<dbReference type="PANTHER" id="PTHR42985">
    <property type="entry name" value="SODIUM-COUPLED MONOCARBOXYLATE TRANSPORTER"/>
    <property type="match status" value="1"/>
</dbReference>
<evidence type="ECO:0008006" key="15">
    <source>
        <dbReference type="Google" id="ProtNLM"/>
    </source>
</evidence>
<dbReference type="PANTHER" id="PTHR42985:SF21">
    <property type="entry name" value="SODIUM-DEPENDENT MULTIVITAMIN TRANSPORTER-LIKE PROTEIN"/>
    <property type="match status" value="1"/>
</dbReference>
<evidence type="ECO:0000256" key="2">
    <source>
        <dbReference type="ARBA" id="ARBA00006434"/>
    </source>
</evidence>
<keyword evidence="14" id="KW-1185">Reference proteome</keyword>
<feature type="transmembrane region" description="Helical" evidence="12">
    <location>
        <begin position="108"/>
        <end position="135"/>
    </location>
</feature>
<dbReference type="EMBL" id="JAJSOF020000027">
    <property type="protein sequence ID" value="KAJ4433271.1"/>
    <property type="molecule type" value="Genomic_DNA"/>
</dbReference>
<evidence type="ECO:0000256" key="3">
    <source>
        <dbReference type="ARBA" id="ARBA00022448"/>
    </source>
</evidence>
<dbReference type="InterPro" id="IPR038377">
    <property type="entry name" value="Na/Glc_symporter_sf"/>
</dbReference>
<comment type="subcellular location">
    <subcellularLocation>
        <location evidence="1">Cell membrane</location>
        <topology evidence="1">Multi-pass membrane protein</topology>
    </subcellularLocation>
</comment>
<evidence type="ECO:0000256" key="8">
    <source>
        <dbReference type="ARBA" id="ARBA00023065"/>
    </source>
</evidence>
<keyword evidence="7" id="KW-0915">Sodium</keyword>
<evidence type="ECO:0000313" key="14">
    <source>
        <dbReference type="Proteomes" id="UP001148838"/>
    </source>
</evidence>
<gene>
    <name evidence="13" type="ORF">ANN_15530</name>
</gene>
<dbReference type="PROSITE" id="PS50283">
    <property type="entry name" value="NA_SOLUT_SYMP_3"/>
    <property type="match status" value="1"/>
</dbReference>
<comment type="similarity">
    <text evidence="2 11">Belongs to the sodium:solute symporter (SSF) (TC 2.A.21) family.</text>
</comment>
<keyword evidence="5 12" id="KW-0812">Transmembrane</keyword>
<evidence type="ECO:0000256" key="10">
    <source>
        <dbReference type="ARBA" id="ARBA00023201"/>
    </source>
</evidence>
<keyword evidence="6 12" id="KW-1133">Transmembrane helix</keyword>
<keyword evidence="9 12" id="KW-0472">Membrane</keyword>
<dbReference type="InterPro" id="IPR051163">
    <property type="entry name" value="Sodium:Solute_Symporter_SSF"/>
</dbReference>
<evidence type="ECO:0000256" key="5">
    <source>
        <dbReference type="ARBA" id="ARBA00022692"/>
    </source>
</evidence>
<keyword evidence="4" id="KW-1003">Cell membrane</keyword>